<accession>A0A8K0WLJ5</accession>
<feature type="domain" description="DUF6594" evidence="2">
    <location>
        <begin position="30"/>
        <end position="264"/>
    </location>
</feature>
<keyword evidence="4" id="KW-1185">Reference proteome</keyword>
<evidence type="ECO:0000259" key="2">
    <source>
        <dbReference type="Pfam" id="PF20237"/>
    </source>
</evidence>
<name>A0A8K0WLJ5_9HYPO</name>
<dbReference type="OrthoDB" id="3546297at2759"/>
<gene>
    <name evidence="3" type="ORF">B0I35DRAFT_363109</name>
</gene>
<feature type="transmembrane region" description="Helical" evidence="1">
    <location>
        <begin position="228"/>
        <end position="247"/>
    </location>
</feature>
<sequence length="271" mass="30284">MTTDLKPTAAGNSMAELFLKIWPCVTDDNNLTLHGFRRFKVTHLVNLRLLEQEIARIDRKIYQAGLCLGHEPSPQDRLGLRDATRDSEVSALEDTITPELALVAFGNIMAMETVSLLDDGVHSSLQEGLSLFEKYNARLVRVDLGPRSRTDPFQRWLHRRLRAFRYWRIANRPDDLESNTTPTHYWSRQNTVLITNIAGRMIAATIASFFLVVPLVMLSARSIRAGQVAVVCVSVALFAIVLTAMLRVSSYEMMAASAAYAAVLTVFLSSS</sequence>
<evidence type="ECO:0000313" key="3">
    <source>
        <dbReference type="EMBL" id="KAH7304615.1"/>
    </source>
</evidence>
<dbReference type="InterPro" id="IPR046529">
    <property type="entry name" value="DUF6594"/>
</dbReference>
<dbReference type="PANTHER" id="PTHR34502:SF5">
    <property type="entry name" value="DUF6594 DOMAIN-CONTAINING PROTEIN"/>
    <property type="match status" value="1"/>
</dbReference>
<comment type="caution">
    <text evidence="3">The sequence shown here is derived from an EMBL/GenBank/DDBJ whole genome shotgun (WGS) entry which is preliminary data.</text>
</comment>
<keyword evidence="1" id="KW-1133">Transmembrane helix</keyword>
<dbReference type="EMBL" id="JAGPNK010000022">
    <property type="protein sequence ID" value="KAH7304615.1"/>
    <property type="molecule type" value="Genomic_DNA"/>
</dbReference>
<dbReference type="Proteomes" id="UP000813444">
    <property type="component" value="Unassembled WGS sequence"/>
</dbReference>
<feature type="transmembrane region" description="Helical" evidence="1">
    <location>
        <begin position="197"/>
        <end position="216"/>
    </location>
</feature>
<evidence type="ECO:0000256" key="1">
    <source>
        <dbReference type="SAM" id="Phobius"/>
    </source>
</evidence>
<feature type="transmembrane region" description="Helical" evidence="1">
    <location>
        <begin position="253"/>
        <end position="270"/>
    </location>
</feature>
<dbReference type="PANTHER" id="PTHR34502">
    <property type="entry name" value="DUF6594 DOMAIN-CONTAINING PROTEIN-RELATED"/>
    <property type="match status" value="1"/>
</dbReference>
<dbReference type="Pfam" id="PF20237">
    <property type="entry name" value="DUF6594"/>
    <property type="match status" value="1"/>
</dbReference>
<keyword evidence="1" id="KW-0812">Transmembrane</keyword>
<evidence type="ECO:0000313" key="4">
    <source>
        <dbReference type="Proteomes" id="UP000813444"/>
    </source>
</evidence>
<reference evidence="3" key="1">
    <citation type="journal article" date="2021" name="Nat. Commun.">
        <title>Genetic determinants of endophytism in the Arabidopsis root mycobiome.</title>
        <authorList>
            <person name="Mesny F."/>
            <person name="Miyauchi S."/>
            <person name="Thiergart T."/>
            <person name="Pickel B."/>
            <person name="Atanasova L."/>
            <person name="Karlsson M."/>
            <person name="Huettel B."/>
            <person name="Barry K.W."/>
            <person name="Haridas S."/>
            <person name="Chen C."/>
            <person name="Bauer D."/>
            <person name="Andreopoulos W."/>
            <person name="Pangilinan J."/>
            <person name="LaButti K."/>
            <person name="Riley R."/>
            <person name="Lipzen A."/>
            <person name="Clum A."/>
            <person name="Drula E."/>
            <person name="Henrissat B."/>
            <person name="Kohler A."/>
            <person name="Grigoriev I.V."/>
            <person name="Martin F.M."/>
            <person name="Hacquard S."/>
        </authorList>
    </citation>
    <scope>NUCLEOTIDE SEQUENCE</scope>
    <source>
        <strain evidence="3">MPI-CAGE-CH-0235</strain>
    </source>
</reference>
<dbReference type="AlphaFoldDB" id="A0A8K0WLJ5"/>
<protein>
    <recommendedName>
        <fullName evidence="2">DUF6594 domain-containing protein</fullName>
    </recommendedName>
</protein>
<organism evidence="3 4">
    <name type="scientific">Stachybotrys elegans</name>
    <dbReference type="NCBI Taxonomy" id="80388"/>
    <lineage>
        <taxon>Eukaryota</taxon>
        <taxon>Fungi</taxon>
        <taxon>Dikarya</taxon>
        <taxon>Ascomycota</taxon>
        <taxon>Pezizomycotina</taxon>
        <taxon>Sordariomycetes</taxon>
        <taxon>Hypocreomycetidae</taxon>
        <taxon>Hypocreales</taxon>
        <taxon>Stachybotryaceae</taxon>
        <taxon>Stachybotrys</taxon>
    </lineage>
</organism>
<keyword evidence="1" id="KW-0472">Membrane</keyword>
<proteinExistence type="predicted"/>